<accession>A0AAD6VBS0</accession>
<dbReference type="Proteomes" id="UP001219525">
    <property type="component" value="Unassembled WGS sequence"/>
</dbReference>
<comment type="caution">
    <text evidence="2">The sequence shown here is derived from an EMBL/GenBank/DDBJ whole genome shotgun (WGS) entry which is preliminary data.</text>
</comment>
<evidence type="ECO:0008006" key="4">
    <source>
        <dbReference type="Google" id="ProtNLM"/>
    </source>
</evidence>
<feature type="region of interest" description="Disordered" evidence="1">
    <location>
        <begin position="167"/>
        <end position="190"/>
    </location>
</feature>
<evidence type="ECO:0000313" key="2">
    <source>
        <dbReference type="EMBL" id="KAJ7205179.1"/>
    </source>
</evidence>
<sequence length="360" mass="41588">MGQSWYLLNLDKREIHSLGKLGEGLFEALGAVLDPLWRTLEFPDCDSIVRRYRPGELLWPENKYHGAIYFAKTAPRSPDATTLVNLPAEIIHKIYECIDEFAHLLFLSITCQVLWEIGRGELYRRAMSYAASCCWAGDRIVVKGGYLLKDDIPETLLSAEERKELFVAEDEEREEHDDDEHEDEDEDEDEKECYIDIREDVWDGGNDLKTFSWQKIWFENGMYRCLCSPMEHAVVTELRKYDPPPPPTLCILRNLSRRQYVRESALFDLRDKYKGTNVEMDKVALGEVVLCRTCFSSSASTALRYEGDIEVHRGVWAGDRFDIVSAEWLKELESNVAGDWTDVSSEALKEVEDIWVAEYA</sequence>
<name>A0AAD6VBS0_9AGAR</name>
<evidence type="ECO:0000256" key="1">
    <source>
        <dbReference type="SAM" id="MobiDB-lite"/>
    </source>
</evidence>
<gene>
    <name evidence="2" type="ORF">GGX14DRAFT_397725</name>
</gene>
<dbReference type="EMBL" id="JARJCW010000044">
    <property type="protein sequence ID" value="KAJ7205179.1"/>
    <property type="molecule type" value="Genomic_DNA"/>
</dbReference>
<reference evidence="2" key="1">
    <citation type="submission" date="2023-03" db="EMBL/GenBank/DDBJ databases">
        <title>Massive genome expansion in bonnet fungi (Mycena s.s.) driven by repeated elements and novel gene families across ecological guilds.</title>
        <authorList>
            <consortium name="Lawrence Berkeley National Laboratory"/>
            <person name="Harder C.B."/>
            <person name="Miyauchi S."/>
            <person name="Viragh M."/>
            <person name="Kuo A."/>
            <person name="Thoen E."/>
            <person name="Andreopoulos B."/>
            <person name="Lu D."/>
            <person name="Skrede I."/>
            <person name="Drula E."/>
            <person name="Henrissat B."/>
            <person name="Morin E."/>
            <person name="Kohler A."/>
            <person name="Barry K."/>
            <person name="LaButti K."/>
            <person name="Morin E."/>
            <person name="Salamov A."/>
            <person name="Lipzen A."/>
            <person name="Mereny Z."/>
            <person name="Hegedus B."/>
            <person name="Baldrian P."/>
            <person name="Stursova M."/>
            <person name="Weitz H."/>
            <person name="Taylor A."/>
            <person name="Grigoriev I.V."/>
            <person name="Nagy L.G."/>
            <person name="Martin F."/>
            <person name="Kauserud H."/>
        </authorList>
    </citation>
    <scope>NUCLEOTIDE SEQUENCE</scope>
    <source>
        <strain evidence="2">9144</strain>
    </source>
</reference>
<protein>
    <recommendedName>
        <fullName evidence="4">F-box domain-containing protein</fullName>
    </recommendedName>
</protein>
<evidence type="ECO:0000313" key="3">
    <source>
        <dbReference type="Proteomes" id="UP001219525"/>
    </source>
</evidence>
<keyword evidence="3" id="KW-1185">Reference proteome</keyword>
<proteinExistence type="predicted"/>
<organism evidence="2 3">
    <name type="scientific">Mycena pura</name>
    <dbReference type="NCBI Taxonomy" id="153505"/>
    <lineage>
        <taxon>Eukaryota</taxon>
        <taxon>Fungi</taxon>
        <taxon>Dikarya</taxon>
        <taxon>Basidiomycota</taxon>
        <taxon>Agaricomycotina</taxon>
        <taxon>Agaricomycetes</taxon>
        <taxon>Agaricomycetidae</taxon>
        <taxon>Agaricales</taxon>
        <taxon>Marasmiineae</taxon>
        <taxon>Mycenaceae</taxon>
        <taxon>Mycena</taxon>
    </lineage>
</organism>
<dbReference type="AlphaFoldDB" id="A0AAD6VBS0"/>